<evidence type="ECO:0000256" key="4">
    <source>
        <dbReference type="ARBA" id="ARBA00023134"/>
    </source>
</evidence>
<keyword evidence="9" id="KW-1185">Reference proteome</keyword>
<feature type="compositionally biased region" description="Pro residues" evidence="5">
    <location>
        <begin position="35"/>
        <end position="44"/>
    </location>
</feature>
<dbReference type="InterPro" id="IPR009019">
    <property type="entry name" value="KH_sf_prok-type"/>
</dbReference>
<keyword evidence="2" id="KW-0547">Nucleotide-binding</keyword>
<feature type="domain" description="G" evidence="6">
    <location>
        <begin position="163"/>
        <end position="283"/>
    </location>
</feature>
<dbReference type="InterPro" id="IPR015946">
    <property type="entry name" value="KH_dom-like_a/b"/>
</dbReference>
<evidence type="ECO:0000256" key="1">
    <source>
        <dbReference type="ARBA" id="ARBA00007921"/>
    </source>
</evidence>
<dbReference type="EMBL" id="JANBPT010000614">
    <property type="protein sequence ID" value="KAJ1915775.1"/>
    <property type="molecule type" value="Genomic_DNA"/>
</dbReference>
<dbReference type="InterPro" id="IPR027417">
    <property type="entry name" value="P-loop_NTPase"/>
</dbReference>
<dbReference type="OrthoDB" id="188276at2759"/>
<dbReference type="Pfam" id="PF01926">
    <property type="entry name" value="MMR_HSR1"/>
    <property type="match status" value="1"/>
</dbReference>
<dbReference type="InterPro" id="IPR005662">
    <property type="entry name" value="GTPase_Era-like"/>
</dbReference>
<sequence>MGHRATGSVPLVPNALVRHYAIADRLRRLKNLQSPQPPPPPPPLSANSVEQPSTFVIPPAATSTLAIETSLRGKPQPSEQQSSLAAAGPAATLDTISEAIDLKRVKRIKKAAKAKLRKPDQPKAKLPYHEREVDLDLQPAGIELRIPQASEPFHQPKDPHVIKVVMIGPANAGKSTLVNKLIGADVSVVAPIAQTTRTRIMAALTRGNRQVVFLDTPGVVVSDLRHRVSRELVTTPWQSLEEADHIVLVMDAYKSTFHTTAAEDEIFKRIKDCQTPATLVMNKTDLFAKDQTIIQELALHYKNLYPPVVSTVYTSGIQNETINALRQDLLNQVKPGPWLVSPRFTCDTPILTRVEDIVRAELFALLRGYLPYVIRQENIGWTEKPIETAMARSGTSESKSAVKTTNDSAGRPKPASETYDRVLIIHQVLHVDNVRQKKIIVGADGKLIKEAALQASRKLTWALKKKVVLSLFVRVKTTNY</sequence>
<evidence type="ECO:0000259" key="7">
    <source>
        <dbReference type="Pfam" id="PF07650"/>
    </source>
</evidence>
<dbReference type="InterPro" id="IPR006073">
    <property type="entry name" value="GTP-bd"/>
</dbReference>
<accession>A0A9W8DLX2</accession>
<dbReference type="GO" id="GO:0019843">
    <property type="term" value="F:rRNA binding"/>
    <property type="evidence" value="ECO:0007669"/>
    <property type="project" value="TreeGrafter"/>
</dbReference>
<protein>
    <submittedName>
        <fullName evidence="8">Uncharacterized protein</fullName>
    </submittedName>
</protein>
<dbReference type="PANTHER" id="PTHR42698:SF1">
    <property type="entry name" value="GTPASE ERA, MITOCHONDRIAL"/>
    <property type="match status" value="1"/>
</dbReference>
<dbReference type="CDD" id="cd04163">
    <property type="entry name" value="Era"/>
    <property type="match status" value="1"/>
</dbReference>
<dbReference type="GO" id="GO:0005525">
    <property type="term" value="F:GTP binding"/>
    <property type="evidence" value="ECO:0007669"/>
    <property type="project" value="UniProtKB-KW"/>
</dbReference>
<feature type="region of interest" description="Disordered" evidence="5">
    <location>
        <begin position="71"/>
        <end position="90"/>
    </location>
</feature>
<organism evidence="8 9">
    <name type="scientific">Tieghemiomyces parasiticus</name>
    <dbReference type="NCBI Taxonomy" id="78921"/>
    <lineage>
        <taxon>Eukaryota</taxon>
        <taxon>Fungi</taxon>
        <taxon>Fungi incertae sedis</taxon>
        <taxon>Zoopagomycota</taxon>
        <taxon>Kickxellomycotina</taxon>
        <taxon>Dimargaritomycetes</taxon>
        <taxon>Dimargaritales</taxon>
        <taxon>Dimargaritaceae</taxon>
        <taxon>Tieghemiomyces</taxon>
    </lineage>
</organism>
<feature type="region of interest" description="Disordered" evidence="5">
    <location>
        <begin position="390"/>
        <end position="414"/>
    </location>
</feature>
<dbReference type="Gene3D" id="3.30.300.20">
    <property type="match status" value="1"/>
</dbReference>
<dbReference type="AlphaFoldDB" id="A0A9W8DLX2"/>
<feature type="domain" description="KH type-2" evidence="7">
    <location>
        <begin position="417"/>
        <end position="477"/>
    </location>
</feature>
<evidence type="ECO:0000256" key="3">
    <source>
        <dbReference type="ARBA" id="ARBA00022884"/>
    </source>
</evidence>
<dbReference type="CDD" id="cd22534">
    <property type="entry name" value="KH-II_Era"/>
    <property type="match status" value="1"/>
</dbReference>
<dbReference type="Gene3D" id="3.40.50.300">
    <property type="entry name" value="P-loop containing nucleotide triphosphate hydrolases"/>
    <property type="match status" value="1"/>
</dbReference>
<dbReference type="GO" id="GO:0043024">
    <property type="term" value="F:ribosomal small subunit binding"/>
    <property type="evidence" value="ECO:0007669"/>
    <property type="project" value="TreeGrafter"/>
</dbReference>
<dbReference type="InterPro" id="IPR030388">
    <property type="entry name" value="G_ERA_dom"/>
</dbReference>
<evidence type="ECO:0000259" key="6">
    <source>
        <dbReference type="Pfam" id="PF01926"/>
    </source>
</evidence>
<dbReference type="NCBIfam" id="TIGR00231">
    <property type="entry name" value="small_GTP"/>
    <property type="match status" value="1"/>
</dbReference>
<evidence type="ECO:0000313" key="9">
    <source>
        <dbReference type="Proteomes" id="UP001150569"/>
    </source>
</evidence>
<keyword evidence="3" id="KW-0694">RNA-binding</keyword>
<dbReference type="InterPro" id="IPR004044">
    <property type="entry name" value="KH_dom_type_2"/>
</dbReference>
<dbReference type="Proteomes" id="UP001150569">
    <property type="component" value="Unassembled WGS sequence"/>
</dbReference>
<dbReference type="SUPFAM" id="SSF54814">
    <property type="entry name" value="Prokaryotic type KH domain (KH-domain type II)"/>
    <property type="match status" value="1"/>
</dbReference>
<comment type="caution">
    <text evidence="8">The sequence shown here is derived from an EMBL/GenBank/DDBJ whole genome shotgun (WGS) entry which is preliminary data.</text>
</comment>
<feature type="compositionally biased region" description="Polar residues" evidence="5">
    <location>
        <begin position="393"/>
        <end position="408"/>
    </location>
</feature>
<dbReference type="InterPro" id="IPR005225">
    <property type="entry name" value="Small_GTP-bd"/>
</dbReference>
<dbReference type="Pfam" id="PF07650">
    <property type="entry name" value="KH_2"/>
    <property type="match status" value="1"/>
</dbReference>
<comment type="similarity">
    <text evidence="1">Belongs to the TRAFAC class TrmE-Era-EngA-EngB-Septin-like GTPase superfamily. Era GTPase family.</text>
</comment>
<reference evidence="8" key="1">
    <citation type="submission" date="2022-07" db="EMBL/GenBank/DDBJ databases">
        <title>Phylogenomic reconstructions and comparative analyses of Kickxellomycotina fungi.</title>
        <authorList>
            <person name="Reynolds N.K."/>
            <person name="Stajich J.E."/>
            <person name="Barry K."/>
            <person name="Grigoriev I.V."/>
            <person name="Crous P."/>
            <person name="Smith M.E."/>
        </authorList>
    </citation>
    <scope>NUCLEOTIDE SEQUENCE</scope>
    <source>
        <strain evidence="8">RSA 861</strain>
    </source>
</reference>
<keyword evidence="4" id="KW-0342">GTP-binding</keyword>
<dbReference type="GO" id="GO:0000028">
    <property type="term" value="P:ribosomal small subunit assembly"/>
    <property type="evidence" value="ECO:0007669"/>
    <property type="project" value="TreeGrafter"/>
</dbReference>
<gene>
    <name evidence="8" type="ORF">IWQ60_008332</name>
</gene>
<evidence type="ECO:0000256" key="2">
    <source>
        <dbReference type="ARBA" id="ARBA00022741"/>
    </source>
</evidence>
<feature type="region of interest" description="Disordered" evidence="5">
    <location>
        <begin position="31"/>
        <end position="50"/>
    </location>
</feature>
<evidence type="ECO:0000313" key="8">
    <source>
        <dbReference type="EMBL" id="KAJ1915775.1"/>
    </source>
</evidence>
<proteinExistence type="inferred from homology"/>
<dbReference type="SUPFAM" id="SSF52540">
    <property type="entry name" value="P-loop containing nucleoside triphosphate hydrolases"/>
    <property type="match status" value="1"/>
</dbReference>
<evidence type="ECO:0000256" key="5">
    <source>
        <dbReference type="SAM" id="MobiDB-lite"/>
    </source>
</evidence>
<dbReference type="PANTHER" id="PTHR42698">
    <property type="entry name" value="GTPASE ERA"/>
    <property type="match status" value="1"/>
</dbReference>
<name>A0A9W8DLX2_9FUNG</name>